<dbReference type="Proteomes" id="UP000198623">
    <property type="component" value="Unassembled WGS sequence"/>
</dbReference>
<organism evidence="1 2">
    <name type="scientific">Neptunomonas qingdaonensis</name>
    <dbReference type="NCBI Taxonomy" id="1045558"/>
    <lineage>
        <taxon>Bacteria</taxon>
        <taxon>Pseudomonadati</taxon>
        <taxon>Pseudomonadota</taxon>
        <taxon>Gammaproteobacteria</taxon>
        <taxon>Oceanospirillales</taxon>
        <taxon>Oceanospirillaceae</taxon>
        <taxon>Neptunomonas</taxon>
    </lineage>
</organism>
<evidence type="ECO:0000313" key="2">
    <source>
        <dbReference type="Proteomes" id="UP000198623"/>
    </source>
</evidence>
<accession>A0A1I2QP19</accession>
<gene>
    <name evidence="1" type="ORF">SAMN05216175_10564</name>
</gene>
<protein>
    <submittedName>
        <fullName evidence="1">Uncharacterized protein</fullName>
    </submittedName>
</protein>
<dbReference type="AlphaFoldDB" id="A0A1I2QP19"/>
<keyword evidence="2" id="KW-1185">Reference proteome</keyword>
<proteinExistence type="predicted"/>
<dbReference type="EMBL" id="FOOU01000005">
    <property type="protein sequence ID" value="SFG30172.1"/>
    <property type="molecule type" value="Genomic_DNA"/>
</dbReference>
<sequence length="193" mass="22586">MDFCSICRGSITFFKRNGKVHTPHKHGPCIHRLYRNNESYTRPFQCKCGAEVFYYRSDNGGEAVFDALGPPWPKHQCYLRTDYPSLELRGFMPVRIDSLLEDSLKVRVSLFEPYRKLCLEVTTEVAYQLLHCYRDAPLLLESEKQEPKLPLVFHTILEKPIRPYSELKNQVEYTFEAKLLSGPSKIRSHRKTQ</sequence>
<reference evidence="2" key="1">
    <citation type="submission" date="2016-10" db="EMBL/GenBank/DDBJ databases">
        <authorList>
            <person name="Varghese N."/>
            <person name="Submissions S."/>
        </authorList>
    </citation>
    <scope>NUCLEOTIDE SEQUENCE [LARGE SCALE GENOMIC DNA]</scope>
    <source>
        <strain evidence="2">CGMCC 1.10971</strain>
    </source>
</reference>
<dbReference type="STRING" id="1045558.SAMN05216175_10564"/>
<name>A0A1I2QP19_9GAMM</name>
<evidence type="ECO:0000313" key="1">
    <source>
        <dbReference type="EMBL" id="SFG30172.1"/>
    </source>
</evidence>